<evidence type="ECO:0000313" key="5">
    <source>
        <dbReference type="EMBL" id="SDP77707.1"/>
    </source>
</evidence>
<dbReference type="InterPro" id="IPR006311">
    <property type="entry name" value="TAT_signal"/>
</dbReference>
<dbReference type="OrthoDB" id="9803988at2"/>
<gene>
    <name evidence="5" type="ORF">SAMN05660330_04065</name>
</gene>
<accession>A0A1H0VGU7</accession>
<feature type="domain" description="Solute-binding protein family 5" evidence="4">
    <location>
        <begin position="106"/>
        <end position="451"/>
    </location>
</feature>
<dbReference type="GO" id="GO:1904680">
    <property type="term" value="F:peptide transmembrane transporter activity"/>
    <property type="evidence" value="ECO:0007669"/>
    <property type="project" value="TreeGrafter"/>
</dbReference>
<dbReference type="InterPro" id="IPR039424">
    <property type="entry name" value="SBP_5"/>
</dbReference>
<protein>
    <submittedName>
        <fullName evidence="5">Peptide/nickel transport system substrate-binding protein</fullName>
    </submittedName>
</protein>
<keyword evidence="3" id="KW-0411">Iron-sulfur</keyword>
<dbReference type="Gene3D" id="3.90.76.10">
    <property type="entry name" value="Dipeptide-binding Protein, Domain 1"/>
    <property type="match status" value="1"/>
</dbReference>
<dbReference type="STRING" id="91360.SAMN05660330_04065"/>
<dbReference type="PANTHER" id="PTHR30290">
    <property type="entry name" value="PERIPLASMIC BINDING COMPONENT OF ABC TRANSPORTER"/>
    <property type="match status" value="1"/>
</dbReference>
<sequence length="550" mass="62546">MNSKEKLHPILIEMKKDLKNGAVSRREFLRYASLLGASAATVSTLGGITFPESSVAATVKRGGVLKVSQQIQKIDHPARYTWIMPSNAMRQVLEYMTFTDENNITRPYLCESWSASDDLKTWTFNVRKNVTFNNGDTLTADDCIFTIGQWLDKEVKSSLLGLVGSYLDPAGIEKTGEYQFKLHLKRPEIAVPEHFFMYMAQVVNHRTFDGDIKKAPHGTGPFTLDTYKEGEICILKARKDYWQKGNDGKPLPYIDEIRFIDMGGDLAPQIAALKAGDIDLIDSSDNVGPRIMKAVKNDDHIEVISVTTATTRVLRMRVDIKPWDDNRVRMALKLCQNREKILALAYQGEGTEGEDVHVYPNHPEYCDIPVPKYQPEKAKQLLKEAGYPEGIDVNLAVASEWSDVVRYAEVLKQDAAPAGFRINIQTMPSSQYWEKWTEVDLGITPWTHRPLGTMVLNLAYTSDDDGKPVPWNETRWVDEEFNELLAKASGIYDVKERRKVFCELEKIMQERGPIGIAYWMNLWLCPNKKIKNLLAHPNKYLFLKDIFLDG</sequence>
<dbReference type="Gene3D" id="3.40.190.10">
    <property type="entry name" value="Periplasmic binding protein-like II"/>
    <property type="match status" value="1"/>
</dbReference>
<keyword evidence="6" id="KW-1185">Reference proteome</keyword>
<reference evidence="5 6" key="1">
    <citation type="submission" date="2016-10" db="EMBL/GenBank/DDBJ databases">
        <authorList>
            <person name="de Groot N.N."/>
        </authorList>
    </citation>
    <scope>NUCLEOTIDE SEQUENCE [LARGE SCALE GENOMIC DNA]</scope>
    <source>
        <strain evidence="5 6">DSM 12130</strain>
    </source>
</reference>
<dbReference type="InterPro" id="IPR030678">
    <property type="entry name" value="Peptide/Ni-bd"/>
</dbReference>
<dbReference type="PANTHER" id="PTHR30290:SF38">
    <property type="entry name" value="D,D-DIPEPTIDE-BINDING PERIPLASMIC PROTEIN DDPA-RELATED"/>
    <property type="match status" value="1"/>
</dbReference>
<keyword evidence="2" id="KW-0732">Signal</keyword>
<dbReference type="RefSeq" id="WP_092225945.1">
    <property type="nucleotide sequence ID" value="NZ_FNJI01000050.1"/>
</dbReference>
<dbReference type="Pfam" id="PF00496">
    <property type="entry name" value="SBP_bac_5"/>
    <property type="match status" value="1"/>
</dbReference>
<evidence type="ECO:0000256" key="1">
    <source>
        <dbReference type="ARBA" id="ARBA00005695"/>
    </source>
</evidence>
<dbReference type="GO" id="GO:0043190">
    <property type="term" value="C:ATP-binding cassette (ABC) transporter complex"/>
    <property type="evidence" value="ECO:0007669"/>
    <property type="project" value="InterPro"/>
</dbReference>
<comment type="similarity">
    <text evidence="1">Belongs to the bacterial solute-binding protein 5 family.</text>
</comment>
<evidence type="ECO:0000259" key="4">
    <source>
        <dbReference type="Pfam" id="PF00496"/>
    </source>
</evidence>
<organism evidence="5 6">
    <name type="scientific">Desulforhopalus singaporensis</name>
    <dbReference type="NCBI Taxonomy" id="91360"/>
    <lineage>
        <taxon>Bacteria</taxon>
        <taxon>Pseudomonadati</taxon>
        <taxon>Thermodesulfobacteriota</taxon>
        <taxon>Desulfobulbia</taxon>
        <taxon>Desulfobulbales</taxon>
        <taxon>Desulfocapsaceae</taxon>
        <taxon>Desulforhopalus</taxon>
    </lineage>
</organism>
<evidence type="ECO:0000256" key="2">
    <source>
        <dbReference type="ARBA" id="ARBA00022729"/>
    </source>
</evidence>
<dbReference type="PIRSF" id="PIRSF002741">
    <property type="entry name" value="MppA"/>
    <property type="match status" value="1"/>
</dbReference>
<dbReference type="Gene3D" id="3.10.105.10">
    <property type="entry name" value="Dipeptide-binding Protein, Domain 3"/>
    <property type="match status" value="1"/>
</dbReference>
<dbReference type="Proteomes" id="UP000199073">
    <property type="component" value="Unassembled WGS sequence"/>
</dbReference>
<dbReference type="GO" id="GO:0015833">
    <property type="term" value="P:peptide transport"/>
    <property type="evidence" value="ECO:0007669"/>
    <property type="project" value="TreeGrafter"/>
</dbReference>
<dbReference type="AlphaFoldDB" id="A0A1H0VGU7"/>
<dbReference type="SUPFAM" id="SSF53850">
    <property type="entry name" value="Periplasmic binding protein-like II"/>
    <property type="match status" value="1"/>
</dbReference>
<evidence type="ECO:0000256" key="3">
    <source>
        <dbReference type="ARBA" id="ARBA00023014"/>
    </source>
</evidence>
<dbReference type="GO" id="GO:0051536">
    <property type="term" value="F:iron-sulfur cluster binding"/>
    <property type="evidence" value="ECO:0007669"/>
    <property type="project" value="UniProtKB-KW"/>
</dbReference>
<dbReference type="InterPro" id="IPR000914">
    <property type="entry name" value="SBP_5_dom"/>
</dbReference>
<dbReference type="PROSITE" id="PS51318">
    <property type="entry name" value="TAT"/>
    <property type="match status" value="1"/>
</dbReference>
<evidence type="ECO:0000313" key="6">
    <source>
        <dbReference type="Proteomes" id="UP000199073"/>
    </source>
</evidence>
<dbReference type="CDD" id="cd08503">
    <property type="entry name" value="PBP2_NikA_DppA_OppA_like_17"/>
    <property type="match status" value="1"/>
</dbReference>
<dbReference type="GO" id="GO:0030288">
    <property type="term" value="C:outer membrane-bounded periplasmic space"/>
    <property type="evidence" value="ECO:0007669"/>
    <property type="project" value="UniProtKB-ARBA"/>
</dbReference>
<keyword evidence="3" id="KW-0408">Iron</keyword>
<proteinExistence type="inferred from homology"/>
<keyword evidence="3" id="KW-0479">Metal-binding</keyword>
<name>A0A1H0VGU7_9BACT</name>
<dbReference type="EMBL" id="FNJI01000050">
    <property type="protein sequence ID" value="SDP77707.1"/>
    <property type="molecule type" value="Genomic_DNA"/>
</dbReference>